<accession>M4BFP5</accession>
<name>M4BFP5_HYAAE</name>
<keyword evidence="2" id="KW-1185">Reference proteome</keyword>
<dbReference type="Proteomes" id="UP000011713">
    <property type="component" value="Unassembled WGS sequence"/>
</dbReference>
<dbReference type="EnsemblProtists" id="HpaT805115">
    <property type="protein sequence ID" value="HpaP805115"/>
    <property type="gene ID" value="HpaG805115"/>
</dbReference>
<dbReference type="EMBL" id="JH598211">
    <property type="status" value="NOT_ANNOTATED_CDS"/>
    <property type="molecule type" value="Genomic_DNA"/>
</dbReference>
<dbReference type="HOGENOM" id="CLU_2676343_0_0_1"/>
<dbReference type="EnsemblProtists" id="HpaT805116">
    <property type="protein sequence ID" value="HpaP805116"/>
    <property type="gene ID" value="HpaG805116"/>
</dbReference>
<dbReference type="VEuPathDB" id="FungiDB:HpaG805116"/>
<evidence type="ECO:0000313" key="2">
    <source>
        <dbReference type="Proteomes" id="UP000011713"/>
    </source>
</evidence>
<sequence>MVTREARVTTRWLWSVLLHNDDQRFGGIEEIASLRYCKHYGREWSAKTKGQYRDRHGGILHRVLDCRAGLNILLR</sequence>
<dbReference type="InParanoid" id="M4BFP5"/>
<protein>
    <submittedName>
        <fullName evidence="1">Uncharacterized protein</fullName>
    </submittedName>
</protein>
<reference evidence="2" key="1">
    <citation type="journal article" date="2010" name="Science">
        <title>Signatures of adaptation to obligate biotrophy in the Hyaloperonospora arabidopsidis genome.</title>
        <authorList>
            <person name="Baxter L."/>
            <person name="Tripathy S."/>
            <person name="Ishaque N."/>
            <person name="Boot N."/>
            <person name="Cabral A."/>
            <person name="Kemen E."/>
            <person name="Thines M."/>
            <person name="Ah-Fong A."/>
            <person name="Anderson R."/>
            <person name="Badejoko W."/>
            <person name="Bittner-Eddy P."/>
            <person name="Boore J.L."/>
            <person name="Chibucos M.C."/>
            <person name="Coates M."/>
            <person name="Dehal P."/>
            <person name="Delehaunty K."/>
            <person name="Dong S."/>
            <person name="Downton P."/>
            <person name="Dumas B."/>
            <person name="Fabro G."/>
            <person name="Fronick C."/>
            <person name="Fuerstenberg S.I."/>
            <person name="Fulton L."/>
            <person name="Gaulin E."/>
            <person name="Govers F."/>
            <person name="Hughes L."/>
            <person name="Humphray S."/>
            <person name="Jiang R.H."/>
            <person name="Judelson H."/>
            <person name="Kamoun S."/>
            <person name="Kyung K."/>
            <person name="Meijer H."/>
            <person name="Minx P."/>
            <person name="Morris P."/>
            <person name="Nelson J."/>
            <person name="Phuntumart V."/>
            <person name="Qutob D."/>
            <person name="Rehmany A."/>
            <person name="Rougon-Cardoso A."/>
            <person name="Ryden P."/>
            <person name="Torto-Alalibo T."/>
            <person name="Studholme D."/>
            <person name="Wang Y."/>
            <person name="Win J."/>
            <person name="Wood J."/>
            <person name="Clifton S.W."/>
            <person name="Rogers J."/>
            <person name="Van den Ackerveken G."/>
            <person name="Jones J.D."/>
            <person name="McDowell J.M."/>
            <person name="Beynon J."/>
            <person name="Tyler B.M."/>
        </authorList>
    </citation>
    <scope>NUCLEOTIDE SEQUENCE [LARGE SCALE GENOMIC DNA]</scope>
    <source>
        <strain evidence="2">Emoy2</strain>
    </source>
</reference>
<organism evidence="1 2">
    <name type="scientific">Hyaloperonospora arabidopsidis (strain Emoy2)</name>
    <name type="common">Downy mildew agent</name>
    <name type="synonym">Peronospora arabidopsidis</name>
    <dbReference type="NCBI Taxonomy" id="559515"/>
    <lineage>
        <taxon>Eukaryota</taxon>
        <taxon>Sar</taxon>
        <taxon>Stramenopiles</taxon>
        <taxon>Oomycota</taxon>
        <taxon>Peronosporomycetes</taxon>
        <taxon>Peronosporales</taxon>
        <taxon>Peronosporaceae</taxon>
        <taxon>Hyaloperonospora</taxon>
    </lineage>
</organism>
<reference evidence="1" key="2">
    <citation type="submission" date="2015-06" db="UniProtKB">
        <authorList>
            <consortium name="EnsemblProtists"/>
        </authorList>
    </citation>
    <scope>IDENTIFICATION</scope>
    <source>
        <strain evidence="1">Emoy2</strain>
    </source>
</reference>
<evidence type="ECO:0000313" key="1">
    <source>
        <dbReference type="EnsemblProtists" id="HpaP805115"/>
    </source>
</evidence>
<dbReference type="AlphaFoldDB" id="M4BFP5"/>
<proteinExistence type="predicted"/>